<feature type="compositionally biased region" description="Basic and acidic residues" evidence="4">
    <location>
        <begin position="47"/>
        <end position="64"/>
    </location>
</feature>
<dbReference type="InterPro" id="IPR019826">
    <property type="entry name" value="Carboxylesterase_B_AS"/>
</dbReference>
<comment type="similarity">
    <text evidence="1 3">Belongs to the type-B carboxylesterase/lipase family.</text>
</comment>
<keyword evidence="7" id="KW-1185">Reference proteome</keyword>
<evidence type="ECO:0000256" key="2">
    <source>
        <dbReference type="ARBA" id="ARBA00022801"/>
    </source>
</evidence>
<reference evidence="6 7" key="1">
    <citation type="submission" date="2023-08" db="EMBL/GenBank/DDBJ databases">
        <title>Black Yeasts Isolated from many extreme environments.</title>
        <authorList>
            <person name="Coleine C."/>
            <person name="Stajich J.E."/>
            <person name="Selbmann L."/>
        </authorList>
    </citation>
    <scope>NUCLEOTIDE SEQUENCE [LARGE SCALE GENOMIC DNA]</scope>
    <source>
        <strain evidence="6 7">CCFEE 5910</strain>
    </source>
</reference>
<organism evidence="6 7">
    <name type="scientific">Lithohypha guttulata</name>
    <dbReference type="NCBI Taxonomy" id="1690604"/>
    <lineage>
        <taxon>Eukaryota</taxon>
        <taxon>Fungi</taxon>
        <taxon>Dikarya</taxon>
        <taxon>Ascomycota</taxon>
        <taxon>Pezizomycotina</taxon>
        <taxon>Eurotiomycetes</taxon>
        <taxon>Chaetothyriomycetidae</taxon>
        <taxon>Chaetothyriales</taxon>
        <taxon>Trichomeriaceae</taxon>
        <taxon>Lithohypha</taxon>
    </lineage>
</organism>
<dbReference type="SUPFAM" id="SSF53474">
    <property type="entry name" value="alpha/beta-Hydrolases"/>
    <property type="match status" value="1"/>
</dbReference>
<dbReference type="Proteomes" id="UP001309876">
    <property type="component" value="Unassembled WGS sequence"/>
</dbReference>
<dbReference type="InterPro" id="IPR050309">
    <property type="entry name" value="Type-B_Carboxylest/Lipase"/>
</dbReference>
<proteinExistence type="inferred from homology"/>
<accession>A0AAN7SZ55</accession>
<evidence type="ECO:0000259" key="5">
    <source>
        <dbReference type="Pfam" id="PF00135"/>
    </source>
</evidence>
<evidence type="ECO:0000256" key="3">
    <source>
        <dbReference type="RuleBase" id="RU361235"/>
    </source>
</evidence>
<dbReference type="Pfam" id="PF00135">
    <property type="entry name" value="COesterase"/>
    <property type="match status" value="1"/>
</dbReference>
<dbReference type="AlphaFoldDB" id="A0AAN7SZ55"/>
<dbReference type="PANTHER" id="PTHR11559">
    <property type="entry name" value="CARBOXYLESTERASE"/>
    <property type="match status" value="1"/>
</dbReference>
<feature type="region of interest" description="Disordered" evidence="4">
    <location>
        <begin position="45"/>
        <end position="70"/>
    </location>
</feature>
<dbReference type="EMBL" id="JAVRRJ010000005">
    <property type="protein sequence ID" value="KAK5084776.1"/>
    <property type="molecule type" value="Genomic_DNA"/>
</dbReference>
<sequence>MIAGGTSSVEDVPKVDLDYAIHEASGYDQKGDFYLFNNIPYAAPPTGDRRFHPPEPPLRRKDDNESSYQGDIPPQAIPIWARGSIEWPYAGGEDCLCLDIKVPRAAWEARAATSKGVPVLVWIYGGGYTAGSKELFGSGAGLLARSETPIIYVAINYRLGVFGFLAGPDYVSEGGTPNLGLLDQRAALEWIQSNISAFGGDPGRVTLIGESAGAGSIYYQITAYGGSAGKSPFSQAILQSPGFYPITSHEVMNRHYHAALRHANCKTLEELKSLSEQRLKEVNLAVVDEAPYGQFLLGPVVDGTFTPDLPGKLLLSGSFDTKIKVMLGQCYNEGCDYVEPVDITSSYLSMYLDRTFHGINQSTKDYITDTLYPAVATSDLEKPIGTGVNSIHYSSKPPYYTTPRARLQRLISDAIYIQHNNAISTALNNNTYNYLMSLEPGKHGTDVPYTFYNEGKEEIPAVPGMAKVKSKELAHALQKYLTNFVIYGDPNGTGESDLPKMRVRGGECVMLNFAETGIEETRDPSAKEQCVWWQKGLFA</sequence>
<evidence type="ECO:0000313" key="6">
    <source>
        <dbReference type="EMBL" id="KAK5084776.1"/>
    </source>
</evidence>
<dbReference type="GO" id="GO:0016787">
    <property type="term" value="F:hydrolase activity"/>
    <property type="evidence" value="ECO:0007669"/>
    <property type="project" value="UniProtKB-KW"/>
</dbReference>
<name>A0AAN7SZ55_9EURO</name>
<dbReference type="Gene3D" id="3.40.50.1820">
    <property type="entry name" value="alpha/beta hydrolase"/>
    <property type="match status" value="1"/>
</dbReference>
<protein>
    <recommendedName>
        <fullName evidence="3">Carboxylic ester hydrolase</fullName>
        <ecNumber evidence="3">3.1.1.-</ecNumber>
    </recommendedName>
</protein>
<evidence type="ECO:0000256" key="1">
    <source>
        <dbReference type="ARBA" id="ARBA00005964"/>
    </source>
</evidence>
<feature type="domain" description="Carboxylesterase type B" evidence="5">
    <location>
        <begin position="30"/>
        <end position="516"/>
    </location>
</feature>
<evidence type="ECO:0000256" key="4">
    <source>
        <dbReference type="SAM" id="MobiDB-lite"/>
    </source>
</evidence>
<keyword evidence="2 3" id="KW-0378">Hydrolase</keyword>
<evidence type="ECO:0000313" key="7">
    <source>
        <dbReference type="Proteomes" id="UP001309876"/>
    </source>
</evidence>
<gene>
    <name evidence="6" type="ORF">LTR05_005854</name>
</gene>
<comment type="caution">
    <text evidence="6">The sequence shown here is derived from an EMBL/GenBank/DDBJ whole genome shotgun (WGS) entry which is preliminary data.</text>
</comment>
<dbReference type="InterPro" id="IPR002018">
    <property type="entry name" value="CarbesteraseB"/>
</dbReference>
<dbReference type="PROSITE" id="PS00122">
    <property type="entry name" value="CARBOXYLESTERASE_B_1"/>
    <property type="match status" value="1"/>
</dbReference>
<dbReference type="InterPro" id="IPR029058">
    <property type="entry name" value="AB_hydrolase_fold"/>
</dbReference>
<dbReference type="EC" id="3.1.1.-" evidence="3"/>